<dbReference type="GO" id="GO:0005789">
    <property type="term" value="C:endoplasmic reticulum membrane"/>
    <property type="evidence" value="ECO:0007669"/>
    <property type="project" value="UniProtKB-SubCell"/>
</dbReference>
<evidence type="ECO:0000313" key="15">
    <source>
        <dbReference type="Proteomes" id="UP000694397"/>
    </source>
</evidence>
<dbReference type="InterPro" id="IPR001806">
    <property type="entry name" value="Small_GTPase"/>
</dbReference>
<evidence type="ECO:0000256" key="13">
    <source>
        <dbReference type="ARBA" id="ARBA00037794"/>
    </source>
</evidence>
<gene>
    <name evidence="14" type="primary">rab2a</name>
</gene>
<dbReference type="SMART" id="SM00176">
    <property type="entry name" value="RAN"/>
    <property type="match status" value="1"/>
</dbReference>
<accession>A0A8C9QY70</accession>
<keyword evidence="5" id="KW-0547">Nucleotide-binding</keyword>
<dbReference type="GO" id="GO:0016192">
    <property type="term" value="P:vesicle-mediated transport"/>
    <property type="evidence" value="ECO:0007669"/>
    <property type="project" value="UniProtKB-KW"/>
</dbReference>
<dbReference type="FunFam" id="3.40.50.300:FF:000275">
    <property type="entry name" value="Putative ras-related protein Rab-2A"/>
    <property type="match status" value="1"/>
</dbReference>
<evidence type="ECO:0000256" key="3">
    <source>
        <dbReference type="ARBA" id="ARBA00006270"/>
    </source>
</evidence>
<dbReference type="SUPFAM" id="SSF52540">
    <property type="entry name" value="P-loop containing nucleoside triphosphate hydrolases"/>
    <property type="match status" value="1"/>
</dbReference>
<dbReference type="AlphaFoldDB" id="A0A8C9QY70"/>
<dbReference type="OrthoDB" id="9989112at2759"/>
<dbReference type="GO" id="GO:0015031">
    <property type="term" value="P:protein transport"/>
    <property type="evidence" value="ECO:0007669"/>
    <property type="project" value="UniProtKB-KW"/>
</dbReference>
<dbReference type="GO" id="GO:0005525">
    <property type="term" value="F:GTP binding"/>
    <property type="evidence" value="ECO:0007669"/>
    <property type="project" value="UniProtKB-KW"/>
</dbReference>
<keyword evidence="9" id="KW-0342">GTP-binding</keyword>
<dbReference type="Pfam" id="PF00071">
    <property type="entry name" value="Ras"/>
    <property type="match status" value="1"/>
</dbReference>
<evidence type="ECO:0000256" key="1">
    <source>
        <dbReference type="ARBA" id="ARBA00004218"/>
    </source>
</evidence>
<evidence type="ECO:0000256" key="2">
    <source>
        <dbReference type="ARBA" id="ARBA00004628"/>
    </source>
</evidence>
<dbReference type="PROSITE" id="PS51419">
    <property type="entry name" value="RAB"/>
    <property type="match status" value="1"/>
</dbReference>
<keyword evidence="12" id="KW-0636">Prenylation</keyword>
<comment type="subcellular location">
    <subcellularLocation>
        <location evidence="1">Cytoplasmic vesicle</location>
        <location evidence="1">Secretory vesicle</location>
        <location evidence="1">Acrosome</location>
    </subcellularLocation>
    <subcellularLocation>
        <location evidence="2">Endoplasmic reticulum membrane</location>
        <topology evidence="2">Lipid-anchor</topology>
    </subcellularLocation>
    <subcellularLocation>
        <location evidence="13">Golgi apparatus membrane</location>
        <topology evidence="13">Lipid-anchor</topology>
    </subcellularLocation>
</comment>
<dbReference type="Gene3D" id="3.40.50.300">
    <property type="entry name" value="P-loop containing nucleotide triphosphate hydrolases"/>
    <property type="match status" value="1"/>
</dbReference>
<reference evidence="14" key="3">
    <citation type="submission" date="2025-09" db="UniProtKB">
        <authorList>
            <consortium name="Ensembl"/>
        </authorList>
    </citation>
    <scope>IDENTIFICATION</scope>
</reference>
<evidence type="ECO:0000256" key="7">
    <source>
        <dbReference type="ARBA" id="ARBA00022927"/>
    </source>
</evidence>
<dbReference type="GO" id="GO:0003924">
    <property type="term" value="F:GTPase activity"/>
    <property type="evidence" value="ECO:0007669"/>
    <property type="project" value="InterPro"/>
</dbReference>
<evidence type="ECO:0000256" key="11">
    <source>
        <dbReference type="ARBA" id="ARBA00023288"/>
    </source>
</evidence>
<protein>
    <submittedName>
        <fullName evidence="14">RAB2A, member RAS onco family</fullName>
    </submittedName>
</protein>
<keyword evidence="11" id="KW-0449">Lipoprotein</keyword>
<evidence type="ECO:0000256" key="6">
    <source>
        <dbReference type="ARBA" id="ARBA00022892"/>
    </source>
</evidence>
<evidence type="ECO:0000256" key="4">
    <source>
        <dbReference type="ARBA" id="ARBA00022448"/>
    </source>
</evidence>
<evidence type="ECO:0000313" key="14">
    <source>
        <dbReference type="Ensembl" id="ENSSFOP00015001220.2"/>
    </source>
</evidence>
<evidence type="ECO:0000256" key="9">
    <source>
        <dbReference type="ARBA" id="ARBA00023134"/>
    </source>
</evidence>
<keyword evidence="4" id="KW-0813">Transport</keyword>
<evidence type="ECO:0000256" key="10">
    <source>
        <dbReference type="ARBA" id="ARBA00023136"/>
    </source>
</evidence>
<keyword evidence="7" id="KW-0653">Protein transport</keyword>
<dbReference type="InterPro" id="IPR050209">
    <property type="entry name" value="Rab_GTPases_membrane_traffic"/>
</dbReference>
<reference evidence="14 15" key="1">
    <citation type="submission" date="2019-04" db="EMBL/GenBank/DDBJ databases">
        <authorList>
            <consortium name="Wellcome Sanger Institute Data Sharing"/>
        </authorList>
    </citation>
    <scope>NUCLEOTIDE SEQUENCE [LARGE SCALE GENOMIC DNA]</scope>
</reference>
<dbReference type="SMART" id="SM00173">
    <property type="entry name" value="RAS"/>
    <property type="match status" value="1"/>
</dbReference>
<evidence type="ECO:0000256" key="8">
    <source>
        <dbReference type="ARBA" id="ARBA00023034"/>
    </source>
</evidence>
<evidence type="ECO:0000256" key="12">
    <source>
        <dbReference type="ARBA" id="ARBA00023289"/>
    </source>
</evidence>
<evidence type="ECO:0000256" key="5">
    <source>
        <dbReference type="ARBA" id="ARBA00022741"/>
    </source>
</evidence>
<dbReference type="Ensembl" id="ENSSFOT00015001253.2">
    <property type="protein sequence ID" value="ENSSFOP00015001220.2"/>
    <property type="gene ID" value="ENSSFOG00015028868.1"/>
</dbReference>
<dbReference type="NCBIfam" id="TIGR00231">
    <property type="entry name" value="small_GTP"/>
    <property type="match status" value="1"/>
</dbReference>
<dbReference type="SMART" id="SM00174">
    <property type="entry name" value="RHO"/>
    <property type="match status" value="1"/>
</dbReference>
<proteinExistence type="inferred from homology"/>
<keyword evidence="6" id="KW-0931">ER-Golgi transport</keyword>
<keyword evidence="8" id="KW-0333">Golgi apparatus</keyword>
<keyword evidence="10" id="KW-0472">Membrane</keyword>
<name>A0A8C9QY70_SCLFO</name>
<dbReference type="CDD" id="cd01866">
    <property type="entry name" value="Rab2"/>
    <property type="match status" value="1"/>
</dbReference>
<reference evidence="14" key="2">
    <citation type="submission" date="2025-08" db="UniProtKB">
        <authorList>
            <consortium name="Ensembl"/>
        </authorList>
    </citation>
    <scope>IDENTIFICATION</scope>
</reference>
<dbReference type="SMART" id="SM00175">
    <property type="entry name" value="RAB"/>
    <property type="match status" value="1"/>
</dbReference>
<dbReference type="InterPro" id="IPR027417">
    <property type="entry name" value="P-loop_NTPase"/>
</dbReference>
<comment type="similarity">
    <text evidence="3">Belongs to the small GTPase superfamily. Rab family.</text>
</comment>
<dbReference type="PROSITE" id="PS51420">
    <property type="entry name" value="RHO"/>
    <property type="match status" value="1"/>
</dbReference>
<sequence length="232" mass="26512">MAYAYLFKYIIIGDTGVGKSCLLLQFTDKRFQPVHDLTIGVEFGARMITIDGKQIKLQIWDTAGQESFRSITRSYYRGAAGALLVYDITRRDTFNHLTTWLEDARQHSNSNMVIMLIGNKSDLESRREVKKEEGEAFAREHGLIFMETSAKTASNVEEAFINTAKEIYEKIQEGVFDINNEKRLKNGRKLSCCYTTTTDASISALRTQVKDRGLWRRSIYAVARNQRQLNGT</sequence>
<dbReference type="GO" id="GO:0001669">
    <property type="term" value="C:acrosomal vesicle"/>
    <property type="evidence" value="ECO:0007669"/>
    <property type="project" value="UniProtKB-SubCell"/>
</dbReference>
<organism evidence="14 15">
    <name type="scientific">Scleropages formosus</name>
    <name type="common">Asian bonytongue</name>
    <name type="synonym">Osteoglossum formosum</name>
    <dbReference type="NCBI Taxonomy" id="113540"/>
    <lineage>
        <taxon>Eukaryota</taxon>
        <taxon>Metazoa</taxon>
        <taxon>Chordata</taxon>
        <taxon>Craniata</taxon>
        <taxon>Vertebrata</taxon>
        <taxon>Euteleostomi</taxon>
        <taxon>Actinopterygii</taxon>
        <taxon>Neopterygii</taxon>
        <taxon>Teleostei</taxon>
        <taxon>Osteoglossocephala</taxon>
        <taxon>Osteoglossomorpha</taxon>
        <taxon>Osteoglossiformes</taxon>
        <taxon>Osteoglossidae</taxon>
        <taxon>Scleropages</taxon>
    </lineage>
</organism>
<dbReference type="PANTHER" id="PTHR47979">
    <property type="entry name" value="DRAB11-RELATED"/>
    <property type="match status" value="1"/>
</dbReference>
<dbReference type="GO" id="GO:0000139">
    <property type="term" value="C:Golgi membrane"/>
    <property type="evidence" value="ECO:0007669"/>
    <property type="project" value="UniProtKB-SubCell"/>
</dbReference>
<dbReference type="Proteomes" id="UP000694397">
    <property type="component" value="Chromosome 9"/>
</dbReference>
<dbReference type="GeneTree" id="ENSGT00940000153886"/>
<dbReference type="PROSITE" id="PS51421">
    <property type="entry name" value="RAS"/>
    <property type="match status" value="1"/>
</dbReference>
<dbReference type="PRINTS" id="PR00449">
    <property type="entry name" value="RASTRNSFRMNG"/>
</dbReference>
<keyword evidence="15" id="KW-1185">Reference proteome</keyword>
<dbReference type="InterPro" id="IPR005225">
    <property type="entry name" value="Small_GTP-bd"/>
</dbReference>